<dbReference type="Pfam" id="PF14528">
    <property type="entry name" value="LAGLIDADG_3"/>
    <property type="match status" value="2"/>
</dbReference>
<keyword evidence="2" id="KW-0378">Hydrolase</keyword>
<dbReference type="EMBL" id="AB178790">
    <property type="protein sequence ID" value="BAD18907.1"/>
    <property type="molecule type" value="Genomic_DNA"/>
</dbReference>
<organism evidence="2">
    <name type="scientific">Thermoproteus sp. IC-062</name>
    <dbReference type="NCBI Taxonomy" id="278052"/>
    <lineage>
        <taxon>Archaea</taxon>
        <taxon>Thermoproteota</taxon>
        <taxon>Thermoprotei</taxon>
        <taxon>Thermoproteales</taxon>
        <taxon>Thermoproteaceae</taxon>
        <taxon>Thermoproteus</taxon>
    </lineage>
</organism>
<evidence type="ECO:0000259" key="1">
    <source>
        <dbReference type="Pfam" id="PF14528"/>
    </source>
</evidence>
<evidence type="ECO:0000313" key="2">
    <source>
        <dbReference type="EMBL" id="BAD18907.1"/>
    </source>
</evidence>
<feature type="domain" description="Homing endonuclease LAGLIDADG" evidence="1">
    <location>
        <begin position="88"/>
        <end position="165"/>
    </location>
</feature>
<proteinExistence type="predicted"/>
<dbReference type="Gene3D" id="3.10.28.10">
    <property type="entry name" value="Homing endonucleases"/>
    <property type="match status" value="1"/>
</dbReference>
<dbReference type="AlphaFoldDB" id="Q6L6Z3"/>
<name>Q6L6Z3_9CREN</name>
<reference evidence="2" key="1">
    <citation type="submission" date="2004-05" db="EMBL/GenBank/DDBJ databases">
        <title>23S rRNA genes of Hyperthermophilic archaeron Thermoproteales.</title>
        <authorList>
            <person name="Nakayama H."/>
            <person name="Katayama M."/>
            <person name="Morinaga Y."/>
            <person name="Nomura N."/>
        </authorList>
    </citation>
    <scope>NUCLEOTIDE SEQUENCE</scope>
    <source>
        <strain evidence="2">IC-062</strain>
    </source>
</reference>
<protein>
    <submittedName>
        <fullName evidence="2">rRNA intron-encoded endonuclease</fullName>
    </submittedName>
</protein>
<keyword evidence="2" id="KW-0540">Nuclease</keyword>
<dbReference type="SUPFAM" id="SSF55608">
    <property type="entry name" value="Homing endonucleases"/>
    <property type="match status" value="2"/>
</dbReference>
<dbReference type="GO" id="GO:0004519">
    <property type="term" value="F:endonuclease activity"/>
    <property type="evidence" value="ECO:0007669"/>
    <property type="project" value="UniProtKB-KW"/>
</dbReference>
<feature type="domain" description="Homing endonuclease LAGLIDADG" evidence="1">
    <location>
        <begin position="4"/>
        <end position="72"/>
    </location>
</feature>
<accession>Q6L6Z3</accession>
<keyword evidence="2" id="KW-0255">Endonuclease</keyword>
<dbReference type="InterPro" id="IPR027434">
    <property type="entry name" value="Homing_endonucl"/>
</dbReference>
<sequence length="272" mass="30133">MKEILEYLAGLKADGYLLVNKKRRDYQYRIYDKSKEFLQLVAGLVERIGYEAHIYARGGGRWYELVVYGKDLVLSIGGLWRRLLEDPTNAFARGLADAEASVIKGNPNRIKFTNRDAAVAQAFARALAKNVVPYRTYVERRASGVDYVVVVTGVDNITVFAERIGFLHPAKRKRLFDFWGLRALPFSIIFLEPRWGCLGAGHDRKVTPGITGSSRVRVPIDPAVWYPDVVSSHPGGAAAAKGGVARPLKGNVRWVQTVARQVGLYLSGALAA</sequence>
<dbReference type="InterPro" id="IPR004860">
    <property type="entry name" value="LAGLIDADG_dom"/>
</dbReference>